<organism evidence="2 3">
    <name type="scientific">Brachionus calyciflorus</name>
    <dbReference type="NCBI Taxonomy" id="104777"/>
    <lineage>
        <taxon>Eukaryota</taxon>
        <taxon>Metazoa</taxon>
        <taxon>Spiralia</taxon>
        <taxon>Gnathifera</taxon>
        <taxon>Rotifera</taxon>
        <taxon>Eurotatoria</taxon>
        <taxon>Monogononta</taxon>
        <taxon>Pseudotrocha</taxon>
        <taxon>Ploima</taxon>
        <taxon>Brachionidae</taxon>
        <taxon>Brachionus</taxon>
    </lineage>
</organism>
<proteinExistence type="predicted"/>
<dbReference type="AlphaFoldDB" id="A0A814J2F3"/>
<evidence type="ECO:0000313" key="2">
    <source>
        <dbReference type="EMBL" id="CAF1029727.1"/>
    </source>
</evidence>
<evidence type="ECO:0000259" key="1">
    <source>
        <dbReference type="Pfam" id="PF10551"/>
    </source>
</evidence>
<dbReference type="Pfam" id="PF10551">
    <property type="entry name" value="MULE"/>
    <property type="match status" value="1"/>
</dbReference>
<reference evidence="2" key="1">
    <citation type="submission" date="2021-02" db="EMBL/GenBank/DDBJ databases">
        <authorList>
            <person name="Nowell W R."/>
        </authorList>
    </citation>
    <scope>NUCLEOTIDE SEQUENCE</scope>
    <source>
        <strain evidence="2">Ploen Becks lab</strain>
    </source>
</reference>
<dbReference type="OrthoDB" id="1902038at2759"/>
<keyword evidence="3" id="KW-1185">Reference proteome</keyword>
<accession>A0A814J2F3</accession>
<protein>
    <recommendedName>
        <fullName evidence="1">MULE transposase domain-containing protein</fullName>
    </recommendedName>
</protein>
<dbReference type="Proteomes" id="UP000663879">
    <property type="component" value="Unassembled WGS sequence"/>
</dbReference>
<dbReference type="InterPro" id="IPR018289">
    <property type="entry name" value="MULE_transposase_dom"/>
</dbReference>
<gene>
    <name evidence="2" type="ORF">OXX778_LOCUS17804</name>
</gene>
<evidence type="ECO:0000313" key="3">
    <source>
        <dbReference type="Proteomes" id="UP000663879"/>
    </source>
</evidence>
<feature type="domain" description="MULE transposase" evidence="1">
    <location>
        <begin position="56"/>
        <end position="135"/>
    </location>
</feature>
<name>A0A814J2F3_9BILA</name>
<comment type="caution">
    <text evidence="2">The sequence shown here is derived from an EMBL/GenBank/DDBJ whole genome shotgun (WGS) entry which is preliminary data.</text>
</comment>
<dbReference type="EMBL" id="CAJNOC010004669">
    <property type="protein sequence ID" value="CAF1029727.1"/>
    <property type="molecule type" value="Genomic_DNA"/>
</dbReference>
<sequence>MVNNSEDLLKLDSTTAFSFACDIKTGSDKNHCFIFFTSKKLLESINSRKDGAVTIFHLDCTYKINNNRFPIISFGHSDMDGQFHLVCLAITSHETEQDFRKLYQALIYICILCEIKFQPSFIMQDGCIASYNARETISYQSQCATFM</sequence>